<keyword evidence="2" id="KW-1185">Reference proteome</keyword>
<protein>
    <submittedName>
        <fullName evidence="1">Uncharacterized protein</fullName>
    </submittedName>
</protein>
<dbReference type="RefSeq" id="WP_106603405.1">
    <property type="nucleotide sequence ID" value="NZ_PYGK01000007.1"/>
</dbReference>
<gene>
    <name evidence="1" type="ORF">CLV42_107164</name>
</gene>
<dbReference type="EMBL" id="PYGK01000007">
    <property type="protein sequence ID" value="PSL29018.1"/>
    <property type="molecule type" value="Genomic_DNA"/>
</dbReference>
<organism evidence="1 2">
    <name type="scientific">Chitinophaga ginsengisoli</name>
    <dbReference type="NCBI Taxonomy" id="363837"/>
    <lineage>
        <taxon>Bacteria</taxon>
        <taxon>Pseudomonadati</taxon>
        <taxon>Bacteroidota</taxon>
        <taxon>Chitinophagia</taxon>
        <taxon>Chitinophagales</taxon>
        <taxon>Chitinophagaceae</taxon>
        <taxon>Chitinophaga</taxon>
    </lineage>
</organism>
<comment type="caution">
    <text evidence="1">The sequence shown here is derived from an EMBL/GenBank/DDBJ whole genome shotgun (WGS) entry which is preliminary data.</text>
</comment>
<accession>A0A2P8G4W6</accession>
<sequence>MNIIVPINVEVLRVSPSPAASATPQSVKSALYDFSQAGAHALAGTGSLIAANNFEHAEELINNKPGLHVHWSLPAAYTHGVQDNASGALRFPALPNRWLVIRFFKNRNGQENTDCIKDPANFSPSLQIWILESDAHAAPGTTGFDNGTDIPWMNDTQNLSAVSYRKTGRKITLGNGWTEPSGNNGPGIAFLGDLLQAPMAYGETFTAYYQNCGNIFGIYDDLSDLFQSPACLEMNSNFSVSYAVMGWVSPLENDTCSKILDNALTAYHQMPVDKQPVFTDYIQQIFEQQLKWNLSDYTTFTADNTSQTQGILSGIAANINWNITQPGAPSYPDVLPDTSNVRTAIGNNNVEALSAYLNALSQNKATNDPDDVTTNTEWLLNALQFGQLPNIGRGELGVGQLDEYLHAKTFGSHPGGFIWTVRNIMTSKAAPRQDVEVTLLLPLAKMLSQLNSSQYTYDNRLDEISGRRKKLFLDWCYHINAIENNVINASGNINDDLSGAFLIEGLMHLFPVMLQAGAASEIAGPHASSPYNYKPAAFTIQAPEDIDPHLQDYVFNEGANLVAATTIKQLLDLSYSLEGLIPDHIRALQQSLETTLLSLNAAQPGGSDAGSYLAQAISALQSALSTAQLLHGEFAKTANMPPLQNAISNDLKSLNDLIDPNTGIFSQIKITNAIQPVPLPAGMVYTGEMASLADYANAGSWTPQDQFPGMKVLIDTCSGQEDASYHISDIQASGVYLATAYFWRISGQTANHTTAYYIQMAQQEIADAIQNGENASTALQNAISLVAVNNGTVQQVGQAILTILDTTIPTLLNFLQAKEPDITSAIALLQQLNINGLQAACKTPDWLNFVSSIEQAWLLLLSRLPDAQQVDILSNYLYKQVNTHYVLGTTPAGNFWHPHEPVILLAENGNTGNVIKSINRNGPSSLLPCRLENELVNTNTTYPATISKLANTVNPGITGLSSLLQQLAAEAVLLCPELETVVGADVLATAAVQNETLHYNKQHQVTLNPAPTGFNGKLPYYIGWNWSDGKDPFLPLYIFWSAEYVYSQQLNFDTAQLPPDYLQSEFTLDQYLTDNQLQATAADNFKKNTSKPNFFSMSGVISLSGAATANLCEQIRNYCVQNLDYDPAKGAPDSNDPFIRQEEERFYKAYSEYKTMHVLSQGLSGFNAAMFQRAQELQLPLNIPASWTTNNKMPVSDFWPTQMLFTQSQDWPLQWAADSINNNAFSQGAAAVYFNPLRAGLLNIGTVTLVDVFGRFVNIISNNIGQQPIVAEALQVQIENPLPDHPIYLPPRLVQPSRLLFKWIAAGSPDTMQHFTEWNPHPAASPVCGWMLPDHLDQSLALYNSDGAPLGALRSIDTGMHWFTVPGESYPAGIPNRQLMINDLQDRGANPLLQSFLETFAFPDVTAPAATDFTRFLQVLDAAQQFIITPSMQQDRALAVLTGQPLALVQAVIRLETMGLADTSADDKSYIPWNTPGAQFQLDQNGFIPYNFNNFNNAALNDLAIPLKLGVLEYEKNGQLSPYFDDGLVGFFLGNDFSVFYTPVKLSDNTMRITSTSLPGATPAVLQPDGKPVTITMIIDPRAAVHATTGVLPIQDLKVPDDQYSRAISSLRLTFLTGPVLRTAAPIRIPAPAETGYSWSWQQVGTTNEPLQPAQLNTDAVFPASPQFIVDGWMNLKHSK</sequence>
<name>A0A2P8G4W6_9BACT</name>
<dbReference type="Proteomes" id="UP000240978">
    <property type="component" value="Unassembled WGS sequence"/>
</dbReference>
<evidence type="ECO:0000313" key="1">
    <source>
        <dbReference type="EMBL" id="PSL29018.1"/>
    </source>
</evidence>
<dbReference type="OrthoDB" id="6091628at2"/>
<evidence type="ECO:0000313" key="2">
    <source>
        <dbReference type="Proteomes" id="UP000240978"/>
    </source>
</evidence>
<reference evidence="1 2" key="1">
    <citation type="submission" date="2018-03" db="EMBL/GenBank/DDBJ databases">
        <title>Genomic Encyclopedia of Archaeal and Bacterial Type Strains, Phase II (KMG-II): from individual species to whole genera.</title>
        <authorList>
            <person name="Goeker M."/>
        </authorList>
    </citation>
    <scope>NUCLEOTIDE SEQUENCE [LARGE SCALE GENOMIC DNA]</scope>
    <source>
        <strain evidence="1 2">DSM 18107</strain>
    </source>
</reference>
<proteinExistence type="predicted"/>